<dbReference type="GO" id="GO:0003839">
    <property type="term" value="F:gamma-glutamylcyclotransferase activity"/>
    <property type="evidence" value="ECO:0007669"/>
    <property type="project" value="UniProtKB-EC"/>
</dbReference>
<dbReference type="Pfam" id="PF13772">
    <property type="entry name" value="AIG2_2"/>
    <property type="match status" value="1"/>
</dbReference>
<evidence type="ECO:0000256" key="5">
    <source>
        <dbReference type="SAM" id="SignalP"/>
    </source>
</evidence>
<keyword evidence="2" id="KW-0456">Lyase</keyword>
<dbReference type="InParanoid" id="B4N450"/>
<proteinExistence type="predicted"/>
<feature type="binding site" evidence="4">
    <location>
        <position position="182"/>
    </location>
    <ligand>
        <name>substrate</name>
    </ligand>
</feature>
<sequence>MELSKIITMFLCLLAAASSSANHGSQEQKFSNASQELPEIHGNKFYYFGFGSNMLKQRIHIQNPTAKRIGAALLQDYRLDFAGPQNIRWNGAVATIVPTPKDSLWGTLWDIDLGNLADIDNQEGVHLGLYVPVTVQVQLIGQEDKTNLTAARAYMLTHQPETNLYEFPDDQVPESRQPSKTYLKCLVKGAIESSIPQSYIQRLRSIKHNGQVDSNLQELLQLRDVQL</sequence>
<dbReference type="CDD" id="cd06661">
    <property type="entry name" value="GGCT_like"/>
    <property type="match status" value="1"/>
</dbReference>
<dbReference type="Proteomes" id="UP000007798">
    <property type="component" value="Unassembled WGS sequence"/>
</dbReference>
<accession>B4N450</accession>
<feature type="signal peptide" evidence="5">
    <location>
        <begin position="1"/>
        <end position="21"/>
    </location>
</feature>
<evidence type="ECO:0000256" key="4">
    <source>
        <dbReference type="PIRSR" id="PIRSR617939-2"/>
    </source>
</evidence>
<dbReference type="GO" id="GO:0016746">
    <property type="term" value="F:acyltransferase activity"/>
    <property type="evidence" value="ECO:0007669"/>
    <property type="project" value="UniProtKB-KW"/>
</dbReference>
<dbReference type="InterPro" id="IPR036568">
    <property type="entry name" value="GGCT-like_sf"/>
</dbReference>
<dbReference type="HOGENOM" id="CLU_048475_2_0_1"/>
<evidence type="ECO:0000313" key="6">
    <source>
        <dbReference type="EMBL" id="EDW78924.1"/>
    </source>
</evidence>
<evidence type="ECO:0000256" key="1">
    <source>
        <dbReference type="ARBA" id="ARBA00012346"/>
    </source>
</evidence>
<dbReference type="FunCoup" id="B4N450">
    <property type="interactions" value="35"/>
</dbReference>
<dbReference type="OrthoDB" id="2924818at2759"/>
<dbReference type="STRING" id="7260.B4N450"/>
<dbReference type="InterPro" id="IPR017939">
    <property type="entry name" value="G-Glutamylcylcotransferase"/>
</dbReference>
<name>B4N450_DROWI</name>
<dbReference type="InterPro" id="IPR013024">
    <property type="entry name" value="GGCT-like"/>
</dbReference>
<dbReference type="PhylomeDB" id="B4N450"/>
<keyword evidence="6" id="KW-0012">Acyltransferase</keyword>
<reference evidence="6 7" key="1">
    <citation type="journal article" date="2007" name="Nature">
        <title>Evolution of genes and genomes on the Drosophila phylogeny.</title>
        <authorList>
            <consortium name="Drosophila 12 Genomes Consortium"/>
            <person name="Clark A.G."/>
            <person name="Eisen M.B."/>
            <person name="Smith D.R."/>
            <person name="Bergman C.M."/>
            <person name="Oliver B."/>
            <person name="Markow T.A."/>
            <person name="Kaufman T.C."/>
            <person name="Kellis M."/>
            <person name="Gelbart W."/>
            <person name="Iyer V.N."/>
            <person name="Pollard D.A."/>
            <person name="Sackton T.B."/>
            <person name="Larracuente A.M."/>
            <person name="Singh N.D."/>
            <person name="Abad J.P."/>
            <person name="Abt D.N."/>
            <person name="Adryan B."/>
            <person name="Aguade M."/>
            <person name="Akashi H."/>
            <person name="Anderson W.W."/>
            <person name="Aquadro C.F."/>
            <person name="Ardell D.H."/>
            <person name="Arguello R."/>
            <person name="Artieri C.G."/>
            <person name="Barbash D.A."/>
            <person name="Barker D."/>
            <person name="Barsanti P."/>
            <person name="Batterham P."/>
            <person name="Batzoglou S."/>
            <person name="Begun D."/>
            <person name="Bhutkar A."/>
            <person name="Blanco E."/>
            <person name="Bosak S.A."/>
            <person name="Bradley R.K."/>
            <person name="Brand A.D."/>
            <person name="Brent M.R."/>
            <person name="Brooks A.N."/>
            <person name="Brown R.H."/>
            <person name="Butlin R.K."/>
            <person name="Caggese C."/>
            <person name="Calvi B.R."/>
            <person name="Bernardo de Carvalho A."/>
            <person name="Caspi A."/>
            <person name="Castrezana S."/>
            <person name="Celniker S.E."/>
            <person name="Chang J.L."/>
            <person name="Chapple C."/>
            <person name="Chatterji S."/>
            <person name="Chinwalla A."/>
            <person name="Civetta A."/>
            <person name="Clifton S.W."/>
            <person name="Comeron J.M."/>
            <person name="Costello J.C."/>
            <person name="Coyne J.A."/>
            <person name="Daub J."/>
            <person name="David R.G."/>
            <person name="Delcher A.L."/>
            <person name="Delehaunty K."/>
            <person name="Do C.B."/>
            <person name="Ebling H."/>
            <person name="Edwards K."/>
            <person name="Eickbush T."/>
            <person name="Evans J.D."/>
            <person name="Filipski A."/>
            <person name="Findeiss S."/>
            <person name="Freyhult E."/>
            <person name="Fulton L."/>
            <person name="Fulton R."/>
            <person name="Garcia A.C."/>
            <person name="Gardiner A."/>
            <person name="Garfield D.A."/>
            <person name="Garvin B.E."/>
            <person name="Gibson G."/>
            <person name="Gilbert D."/>
            <person name="Gnerre S."/>
            <person name="Godfrey J."/>
            <person name="Good R."/>
            <person name="Gotea V."/>
            <person name="Gravely B."/>
            <person name="Greenberg A.J."/>
            <person name="Griffiths-Jones S."/>
            <person name="Gross S."/>
            <person name="Guigo R."/>
            <person name="Gustafson E.A."/>
            <person name="Haerty W."/>
            <person name="Hahn M.W."/>
            <person name="Halligan D.L."/>
            <person name="Halpern A.L."/>
            <person name="Halter G.M."/>
            <person name="Han M.V."/>
            <person name="Heger A."/>
            <person name="Hillier L."/>
            <person name="Hinrichs A.S."/>
            <person name="Holmes I."/>
            <person name="Hoskins R.A."/>
            <person name="Hubisz M.J."/>
            <person name="Hultmark D."/>
            <person name="Huntley M.A."/>
            <person name="Jaffe D.B."/>
            <person name="Jagadeeshan S."/>
            <person name="Jeck W.R."/>
            <person name="Johnson J."/>
            <person name="Jones C.D."/>
            <person name="Jordan W.C."/>
            <person name="Karpen G.H."/>
            <person name="Kataoka E."/>
            <person name="Keightley P.D."/>
            <person name="Kheradpour P."/>
            <person name="Kirkness E.F."/>
            <person name="Koerich L.B."/>
            <person name="Kristiansen K."/>
            <person name="Kudrna D."/>
            <person name="Kulathinal R.J."/>
            <person name="Kumar S."/>
            <person name="Kwok R."/>
            <person name="Lander E."/>
            <person name="Langley C.H."/>
            <person name="Lapoint R."/>
            <person name="Lazzaro B.P."/>
            <person name="Lee S.J."/>
            <person name="Levesque L."/>
            <person name="Li R."/>
            <person name="Lin C.F."/>
            <person name="Lin M.F."/>
            <person name="Lindblad-Toh K."/>
            <person name="Llopart A."/>
            <person name="Long M."/>
            <person name="Low L."/>
            <person name="Lozovsky E."/>
            <person name="Lu J."/>
            <person name="Luo M."/>
            <person name="Machado C.A."/>
            <person name="Makalowski W."/>
            <person name="Marzo M."/>
            <person name="Matsuda M."/>
            <person name="Matzkin L."/>
            <person name="McAllister B."/>
            <person name="McBride C.S."/>
            <person name="McKernan B."/>
            <person name="McKernan K."/>
            <person name="Mendez-Lago M."/>
            <person name="Minx P."/>
            <person name="Mollenhauer M.U."/>
            <person name="Montooth K."/>
            <person name="Mount S.M."/>
            <person name="Mu X."/>
            <person name="Myers E."/>
            <person name="Negre B."/>
            <person name="Newfeld S."/>
            <person name="Nielsen R."/>
            <person name="Noor M.A."/>
            <person name="O'Grady P."/>
            <person name="Pachter L."/>
            <person name="Papaceit M."/>
            <person name="Parisi M.J."/>
            <person name="Parisi M."/>
            <person name="Parts L."/>
            <person name="Pedersen J.S."/>
            <person name="Pesole G."/>
            <person name="Phillippy A.M."/>
            <person name="Ponting C.P."/>
            <person name="Pop M."/>
            <person name="Porcelli D."/>
            <person name="Powell J.R."/>
            <person name="Prohaska S."/>
            <person name="Pruitt K."/>
            <person name="Puig M."/>
            <person name="Quesneville H."/>
            <person name="Ram K.R."/>
            <person name="Rand D."/>
            <person name="Rasmussen M.D."/>
            <person name="Reed L.K."/>
            <person name="Reenan R."/>
            <person name="Reily A."/>
            <person name="Remington K.A."/>
            <person name="Rieger T.T."/>
            <person name="Ritchie M.G."/>
            <person name="Robin C."/>
            <person name="Rogers Y.H."/>
            <person name="Rohde C."/>
            <person name="Rozas J."/>
            <person name="Rubenfield M.J."/>
            <person name="Ruiz A."/>
            <person name="Russo S."/>
            <person name="Salzberg S.L."/>
            <person name="Sanchez-Gracia A."/>
            <person name="Saranga D.J."/>
            <person name="Sato H."/>
            <person name="Schaeffer S.W."/>
            <person name="Schatz M.C."/>
            <person name="Schlenke T."/>
            <person name="Schwartz R."/>
            <person name="Segarra C."/>
            <person name="Singh R.S."/>
            <person name="Sirot L."/>
            <person name="Sirota M."/>
            <person name="Sisneros N.B."/>
            <person name="Smith C.D."/>
            <person name="Smith T.F."/>
            <person name="Spieth J."/>
            <person name="Stage D.E."/>
            <person name="Stark A."/>
            <person name="Stephan W."/>
            <person name="Strausberg R.L."/>
            <person name="Strempel S."/>
            <person name="Sturgill D."/>
            <person name="Sutton G."/>
            <person name="Sutton G.G."/>
            <person name="Tao W."/>
            <person name="Teichmann S."/>
            <person name="Tobari Y.N."/>
            <person name="Tomimura Y."/>
            <person name="Tsolas J.M."/>
            <person name="Valente V.L."/>
            <person name="Venter E."/>
            <person name="Venter J.C."/>
            <person name="Vicario S."/>
            <person name="Vieira F.G."/>
            <person name="Vilella A.J."/>
            <person name="Villasante A."/>
            <person name="Walenz B."/>
            <person name="Wang J."/>
            <person name="Wasserman M."/>
            <person name="Watts T."/>
            <person name="Wilson D."/>
            <person name="Wilson R.K."/>
            <person name="Wing R.A."/>
            <person name="Wolfner M.F."/>
            <person name="Wong A."/>
            <person name="Wong G.K."/>
            <person name="Wu C.I."/>
            <person name="Wu G."/>
            <person name="Yamamoto D."/>
            <person name="Yang H.P."/>
            <person name="Yang S.P."/>
            <person name="Yorke J.A."/>
            <person name="Yoshida K."/>
            <person name="Zdobnov E."/>
            <person name="Zhang P."/>
            <person name="Zhang Y."/>
            <person name="Zimin A.V."/>
            <person name="Baldwin J."/>
            <person name="Abdouelleil A."/>
            <person name="Abdulkadir J."/>
            <person name="Abebe A."/>
            <person name="Abera B."/>
            <person name="Abreu J."/>
            <person name="Acer S.C."/>
            <person name="Aftuck L."/>
            <person name="Alexander A."/>
            <person name="An P."/>
            <person name="Anderson E."/>
            <person name="Anderson S."/>
            <person name="Arachi H."/>
            <person name="Azer M."/>
            <person name="Bachantsang P."/>
            <person name="Barry A."/>
            <person name="Bayul T."/>
            <person name="Berlin A."/>
            <person name="Bessette D."/>
            <person name="Bloom T."/>
            <person name="Blye J."/>
            <person name="Boguslavskiy L."/>
            <person name="Bonnet C."/>
            <person name="Boukhgalter B."/>
            <person name="Bourzgui I."/>
            <person name="Brown A."/>
            <person name="Cahill P."/>
            <person name="Channer S."/>
            <person name="Cheshatsang Y."/>
            <person name="Chuda L."/>
            <person name="Citroen M."/>
            <person name="Collymore A."/>
            <person name="Cooke P."/>
            <person name="Costello M."/>
            <person name="D'Aco K."/>
            <person name="Daza R."/>
            <person name="De Haan G."/>
            <person name="DeGray S."/>
            <person name="DeMaso C."/>
            <person name="Dhargay N."/>
            <person name="Dooley K."/>
            <person name="Dooley E."/>
            <person name="Doricent M."/>
            <person name="Dorje P."/>
            <person name="Dorjee K."/>
            <person name="Dupes A."/>
            <person name="Elong R."/>
            <person name="Falk J."/>
            <person name="Farina A."/>
            <person name="Faro S."/>
            <person name="Ferguson D."/>
            <person name="Fisher S."/>
            <person name="Foley C.D."/>
            <person name="Franke A."/>
            <person name="Friedrich D."/>
            <person name="Gadbois L."/>
            <person name="Gearin G."/>
            <person name="Gearin C.R."/>
            <person name="Giannoukos G."/>
            <person name="Goode T."/>
            <person name="Graham J."/>
            <person name="Grandbois E."/>
            <person name="Grewal S."/>
            <person name="Gyaltsen K."/>
            <person name="Hafez N."/>
            <person name="Hagos B."/>
            <person name="Hall J."/>
            <person name="Henson C."/>
            <person name="Hollinger A."/>
            <person name="Honan T."/>
            <person name="Huard M.D."/>
            <person name="Hughes L."/>
            <person name="Hurhula B."/>
            <person name="Husby M.E."/>
            <person name="Kamat A."/>
            <person name="Kanga B."/>
            <person name="Kashin S."/>
            <person name="Khazanovich D."/>
            <person name="Kisner P."/>
            <person name="Lance K."/>
            <person name="Lara M."/>
            <person name="Lee W."/>
            <person name="Lennon N."/>
            <person name="Letendre F."/>
            <person name="LeVine R."/>
            <person name="Lipovsky A."/>
            <person name="Liu X."/>
            <person name="Liu J."/>
            <person name="Liu S."/>
            <person name="Lokyitsang T."/>
            <person name="Lokyitsang Y."/>
            <person name="Lubonja R."/>
            <person name="Lui A."/>
            <person name="MacDonald P."/>
            <person name="Magnisalis V."/>
            <person name="Maru K."/>
            <person name="Matthews C."/>
            <person name="McCusker W."/>
            <person name="McDonough S."/>
            <person name="Mehta T."/>
            <person name="Meldrim J."/>
            <person name="Meneus L."/>
            <person name="Mihai O."/>
            <person name="Mihalev A."/>
            <person name="Mihova T."/>
            <person name="Mittelman R."/>
            <person name="Mlenga V."/>
            <person name="Montmayeur A."/>
            <person name="Mulrain L."/>
            <person name="Navidi A."/>
            <person name="Naylor J."/>
            <person name="Negash T."/>
            <person name="Nguyen T."/>
            <person name="Nguyen N."/>
            <person name="Nicol R."/>
            <person name="Norbu C."/>
            <person name="Norbu N."/>
            <person name="Novod N."/>
            <person name="O'Neill B."/>
            <person name="Osman S."/>
            <person name="Markiewicz E."/>
            <person name="Oyono O.L."/>
            <person name="Patti C."/>
            <person name="Phunkhang P."/>
            <person name="Pierre F."/>
            <person name="Priest M."/>
            <person name="Raghuraman S."/>
            <person name="Rege F."/>
            <person name="Reyes R."/>
            <person name="Rise C."/>
            <person name="Rogov P."/>
            <person name="Ross K."/>
            <person name="Ryan E."/>
            <person name="Settipalli S."/>
            <person name="Shea T."/>
            <person name="Sherpa N."/>
            <person name="Shi L."/>
            <person name="Shih D."/>
            <person name="Sparrow T."/>
            <person name="Spaulding J."/>
            <person name="Stalker J."/>
            <person name="Stange-Thomann N."/>
            <person name="Stavropoulos S."/>
            <person name="Stone C."/>
            <person name="Strader C."/>
            <person name="Tesfaye S."/>
            <person name="Thomson T."/>
            <person name="Thoulutsang Y."/>
            <person name="Thoulutsang D."/>
            <person name="Topham K."/>
            <person name="Topping I."/>
            <person name="Tsamla T."/>
            <person name="Vassiliev H."/>
            <person name="Vo A."/>
            <person name="Wangchuk T."/>
            <person name="Wangdi T."/>
            <person name="Weiand M."/>
            <person name="Wilkinson J."/>
            <person name="Wilson A."/>
            <person name="Yadav S."/>
            <person name="Young G."/>
            <person name="Yu Q."/>
            <person name="Zembek L."/>
            <person name="Zhong D."/>
            <person name="Zimmer A."/>
            <person name="Zwirko Z."/>
            <person name="Jaffe D.B."/>
            <person name="Alvarez P."/>
            <person name="Brockman W."/>
            <person name="Butler J."/>
            <person name="Chin C."/>
            <person name="Gnerre S."/>
            <person name="Grabherr M."/>
            <person name="Kleber M."/>
            <person name="Mauceli E."/>
            <person name="MacCallum I."/>
        </authorList>
    </citation>
    <scope>NUCLEOTIDE SEQUENCE [LARGE SCALE GENOMIC DNA]</scope>
    <source>
        <strain evidence="7">Tucson 14030-0811.24</strain>
    </source>
</reference>
<protein>
    <recommendedName>
        <fullName evidence="1">gamma-glutamylcyclotransferase</fullName>
        <ecNumber evidence="1">4.3.2.9</ecNumber>
    </recommendedName>
</protein>
<dbReference type="PANTHER" id="PTHR12935:SF0">
    <property type="entry name" value="GAMMA-GLUTAMYLCYCLOTRANSFERASE"/>
    <property type="match status" value="1"/>
</dbReference>
<dbReference type="eggNOG" id="KOG4059">
    <property type="taxonomic scope" value="Eukaryota"/>
</dbReference>
<feature type="binding site" evidence="4">
    <location>
        <begin position="47"/>
        <end position="52"/>
    </location>
    <ligand>
        <name>substrate</name>
    </ligand>
</feature>
<dbReference type="AlphaFoldDB" id="B4N450"/>
<dbReference type="SMR" id="B4N450"/>
<keyword evidence="5" id="KW-0732">Signal</keyword>
<organism evidence="6 7">
    <name type="scientific">Drosophila willistoni</name>
    <name type="common">Fruit fly</name>
    <dbReference type="NCBI Taxonomy" id="7260"/>
    <lineage>
        <taxon>Eukaryota</taxon>
        <taxon>Metazoa</taxon>
        <taxon>Ecdysozoa</taxon>
        <taxon>Arthropoda</taxon>
        <taxon>Hexapoda</taxon>
        <taxon>Insecta</taxon>
        <taxon>Pterygota</taxon>
        <taxon>Neoptera</taxon>
        <taxon>Endopterygota</taxon>
        <taxon>Diptera</taxon>
        <taxon>Brachycera</taxon>
        <taxon>Muscomorpha</taxon>
        <taxon>Ephydroidea</taxon>
        <taxon>Drosophilidae</taxon>
        <taxon>Drosophila</taxon>
        <taxon>Sophophora</taxon>
    </lineage>
</organism>
<feature type="chain" id="PRO_5002819165" description="gamma-glutamylcyclotransferase" evidence="5">
    <location>
        <begin position="22"/>
        <end position="227"/>
    </location>
</feature>
<dbReference type="Gene3D" id="3.10.490.10">
    <property type="entry name" value="Gamma-glutamyl cyclotransferase-like"/>
    <property type="match status" value="1"/>
</dbReference>
<feature type="active site" description="Proton acceptor" evidence="3">
    <location>
        <position position="123"/>
    </location>
</feature>
<dbReference type="OMA" id="QPEGNVH"/>
<keyword evidence="7" id="KW-1185">Reference proteome</keyword>
<gene>
    <name evidence="6" type="primary">Dwil\GK11527</name>
    <name evidence="6" type="ORF">Dwil_GK11527</name>
</gene>
<dbReference type="PANTHER" id="PTHR12935">
    <property type="entry name" value="GAMMA-GLUTAMYLCYCLOTRANSFERASE"/>
    <property type="match status" value="1"/>
</dbReference>
<dbReference type="KEGG" id="dwi:6645562"/>
<evidence type="ECO:0000256" key="3">
    <source>
        <dbReference type="PIRSR" id="PIRSR617939-1"/>
    </source>
</evidence>
<keyword evidence="6" id="KW-0808">Transferase</keyword>
<dbReference type="SUPFAM" id="SSF110857">
    <property type="entry name" value="Gamma-glutamyl cyclotransferase-like"/>
    <property type="match status" value="1"/>
</dbReference>
<evidence type="ECO:0000256" key="2">
    <source>
        <dbReference type="ARBA" id="ARBA00023239"/>
    </source>
</evidence>
<dbReference type="EMBL" id="CH964095">
    <property type="protein sequence ID" value="EDW78924.1"/>
    <property type="molecule type" value="Genomic_DNA"/>
</dbReference>
<evidence type="ECO:0000313" key="7">
    <source>
        <dbReference type="Proteomes" id="UP000007798"/>
    </source>
</evidence>
<dbReference type="EC" id="4.3.2.9" evidence="1"/>